<dbReference type="InterPro" id="IPR050471">
    <property type="entry name" value="AB_hydrolase"/>
</dbReference>
<evidence type="ECO:0000313" key="3">
    <source>
        <dbReference type="EMBL" id="SFT82248.1"/>
    </source>
</evidence>
<proteinExistence type="predicted"/>
<dbReference type="InterPro" id="IPR029058">
    <property type="entry name" value="AB_hydrolase_fold"/>
</dbReference>
<accession>A0A1I7B520</accession>
<dbReference type="GO" id="GO:0004806">
    <property type="term" value="F:triacylglycerol lipase activity"/>
    <property type="evidence" value="ECO:0007669"/>
    <property type="project" value="TreeGrafter"/>
</dbReference>
<dbReference type="InterPro" id="IPR000073">
    <property type="entry name" value="AB_hydrolase_1"/>
</dbReference>
<dbReference type="Proteomes" id="UP000199546">
    <property type="component" value="Unassembled WGS sequence"/>
</dbReference>
<keyword evidence="4" id="KW-1185">Reference proteome</keyword>
<dbReference type="PANTHER" id="PTHR43433:SF5">
    <property type="entry name" value="AB HYDROLASE-1 DOMAIN-CONTAINING PROTEIN"/>
    <property type="match status" value="1"/>
</dbReference>
<dbReference type="EMBL" id="FPBA01000012">
    <property type="protein sequence ID" value="SFT82248.1"/>
    <property type="molecule type" value="Genomic_DNA"/>
</dbReference>
<feature type="region of interest" description="Disordered" evidence="1">
    <location>
        <begin position="218"/>
        <end position="238"/>
    </location>
</feature>
<organism evidence="3 4">
    <name type="scientific">Geodermatophilus amargosae</name>
    <dbReference type="NCBI Taxonomy" id="1296565"/>
    <lineage>
        <taxon>Bacteria</taxon>
        <taxon>Bacillati</taxon>
        <taxon>Actinomycetota</taxon>
        <taxon>Actinomycetes</taxon>
        <taxon>Geodermatophilales</taxon>
        <taxon>Geodermatophilaceae</taxon>
        <taxon>Geodermatophilus</taxon>
    </lineage>
</organism>
<evidence type="ECO:0000256" key="1">
    <source>
        <dbReference type="SAM" id="MobiDB-lite"/>
    </source>
</evidence>
<dbReference type="RefSeq" id="WP_217644753.1">
    <property type="nucleotide sequence ID" value="NZ_FPBA01000012.1"/>
</dbReference>
<feature type="compositionally biased region" description="Basic and acidic residues" evidence="1">
    <location>
        <begin position="68"/>
        <end position="91"/>
    </location>
</feature>
<dbReference type="SUPFAM" id="SSF53474">
    <property type="entry name" value="alpha/beta-Hydrolases"/>
    <property type="match status" value="1"/>
</dbReference>
<dbReference type="GO" id="GO:0046503">
    <property type="term" value="P:glycerolipid catabolic process"/>
    <property type="evidence" value="ECO:0007669"/>
    <property type="project" value="TreeGrafter"/>
</dbReference>
<dbReference type="Gene3D" id="3.40.50.1820">
    <property type="entry name" value="alpha/beta hydrolase"/>
    <property type="match status" value="1"/>
</dbReference>
<name>A0A1I7B520_9ACTN</name>
<reference evidence="4" key="1">
    <citation type="submission" date="2016-10" db="EMBL/GenBank/DDBJ databases">
        <authorList>
            <person name="Varghese N."/>
            <person name="Submissions S."/>
        </authorList>
    </citation>
    <scope>NUCLEOTIDE SEQUENCE [LARGE SCALE GENOMIC DNA]</scope>
    <source>
        <strain evidence="4">DSM 46136</strain>
    </source>
</reference>
<dbReference type="Pfam" id="PF00561">
    <property type="entry name" value="Abhydrolase_1"/>
    <property type="match status" value="1"/>
</dbReference>
<evidence type="ECO:0000313" key="4">
    <source>
        <dbReference type="Proteomes" id="UP000199546"/>
    </source>
</evidence>
<evidence type="ECO:0000259" key="2">
    <source>
        <dbReference type="Pfam" id="PF00561"/>
    </source>
</evidence>
<sequence length="362" mass="39186">MSTSIRLPIPRDTADALARRSRQWWEPLSRHEAVAAWVELATRTQSVLVATADKPQRLAARLTGGRTTAERRVREEEEARRQRSSESRARPVAESSPAGRRPRVHWDEGGDGGPLLLLNGWTAGGSVWPTAWLRDLERSFRVIRMDTRGSGLSRTAPAPFTMSDLADDAAAVLRSAGAERAGVLGLSMGGMIAQELALRHPALVGELFLVATRPPTPAQIPGSPELTERSFDRPPPGESVQQFLRSRWAAHAAPGFAEREPALLDELVEQLGERRTPRAGVVNQALAVLGWHGPRRLASLRVPTTVVHGEVDPLTPVGNGMRLARLIPGARYVEIPEVGHLVPLEAGDVLADLVRGSVPGAP</sequence>
<protein>
    <submittedName>
        <fullName evidence="3">Pimeloyl-ACP methyl ester carboxylesterase</fullName>
    </submittedName>
</protein>
<dbReference type="STRING" id="1296565.SAMN05660657_03280"/>
<feature type="region of interest" description="Disordered" evidence="1">
    <location>
        <begin position="63"/>
        <end position="107"/>
    </location>
</feature>
<feature type="domain" description="AB hydrolase-1" evidence="2">
    <location>
        <begin position="114"/>
        <end position="345"/>
    </location>
</feature>
<dbReference type="PRINTS" id="PR00111">
    <property type="entry name" value="ABHYDROLASE"/>
</dbReference>
<dbReference type="PANTHER" id="PTHR43433">
    <property type="entry name" value="HYDROLASE, ALPHA/BETA FOLD FAMILY PROTEIN"/>
    <property type="match status" value="1"/>
</dbReference>
<dbReference type="AlphaFoldDB" id="A0A1I7B520"/>
<gene>
    <name evidence="3" type="ORF">SAMN05660657_03280</name>
</gene>